<dbReference type="EMBL" id="KV875101">
    <property type="protein sequence ID" value="OIW25622.1"/>
    <property type="molecule type" value="Genomic_DNA"/>
</dbReference>
<feature type="compositionally biased region" description="Polar residues" evidence="1">
    <location>
        <begin position="172"/>
        <end position="186"/>
    </location>
</feature>
<proteinExistence type="predicted"/>
<accession>A0A1J7IDS1</accession>
<sequence>MLDYASTTARKDFVLRLGQRLCPSRSSSHRVVIDRGGRFVRGDAGAESYRDFVMVDEEFFDCLKSLVFLCEAVPGLVGTMGPGLVTQAPLDHMLEVLRRAEAEAKRSVEASYYPRVYLDDIVPPTPAADDENPGLAPRHGAGLLRRRGTMAPTNPTAAAEASNNRASATNTHLPPTTIFGQTQPTNHPALPPTTIFGQTQPTTTTTSGPTQPTTRSGPGATPAPRNNAAPLKSAQKVQQFHNQTINNYNKGKNKIPLEDFVWVPTRSGGGFFNAAAASWDADWRVLEREAGGYESADDE</sequence>
<dbReference type="InParanoid" id="A0A1J7IDS1"/>
<dbReference type="OrthoDB" id="10642037at2759"/>
<feature type="compositionally biased region" description="Low complexity" evidence="1">
    <location>
        <begin position="156"/>
        <end position="171"/>
    </location>
</feature>
<reference evidence="2 3" key="1">
    <citation type="submission" date="2016-10" db="EMBL/GenBank/DDBJ databases">
        <title>Draft genome sequence of Coniochaeta ligniaria NRRL30616, a lignocellulolytic fungus for bioabatement of inhibitors in plant biomass hydrolysates.</title>
        <authorList>
            <consortium name="DOE Joint Genome Institute"/>
            <person name="Jimenez D.J."/>
            <person name="Hector R.E."/>
            <person name="Riley R."/>
            <person name="Sun H."/>
            <person name="Grigoriev I.V."/>
            <person name="Van Elsas J.D."/>
            <person name="Nichols N.N."/>
        </authorList>
    </citation>
    <scope>NUCLEOTIDE SEQUENCE [LARGE SCALE GENOMIC DNA]</scope>
    <source>
        <strain evidence="2 3">NRRL 30616</strain>
    </source>
</reference>
<evidence type="ECO:0000256" key="1">
    <source>
        <dbReference type="SAM" id="MobiDB-lite"/>
    </source>
</evidence>
<gene>
    <name evidence="2" type="ORF">CONLIGDRAFT_684168</name>
</gene>
<evidence type="ECO:0000313" key="3">
    <source>
        <dbReference type="Proteomes" id="UP000182658"/>
    </source>
</evidence>
<name>A0A1J7IDS1_9PEZI</name>
<keyword evidence="3" id="KW-1185">Reference proteome</keyword>
<dbReference type="AlphaFoldDB" id="A0A1J7IDS1"/>
<dbReference type="Proteomes" id="UP000182658">
    <property type="component" value="Unassembled WGS sequence"/>
</dbReference>
<feature type="compositionally biased region" description="Low complexity" evidence="1">
    <location>
        <begin position="192"/>
        <end position="219"/>
    </location>
</feature>
<protein>
    <submittedName>
        <fullName evidence="2">Uncharacterized protein</fullName>
    </submittedName>
</protein>
<organism evidence="2 3">
    <name type="scientific">Coniochaeta ligniaria NRRL 30616</name>
    <dbReference type="NCBI Taxonomy" id="1408157"/>
    <lineage>
        <taxon>Eukaryota</taxon>
        <taxon>Fungi</taxon>
        <taxon>Dikarya</taxon>
        <taxon>Ascomycota</taxon>
        <taxon>Pezizomycotina</taxon>
        <taxon>Sordariomycetes</taxon>
        <taxon>Sordariomycetidae</taxon>
        <taxon>Coniochaetales</taxon>
        <taxon>Coniochaetaceae</taxon>
        <taxon>Coniochaeta</taxon>
    </lineage>
</organism>
<feature type="region of interest" description="Disordered" evidence="1">
    <location>
        <begin position="146"/>
        <end position="233"/>
    </location>
</feature>
<evidence type="ECO:0000313" key="2">
    <source>
        <dbReference type="EMBL" id="OIW25622.1"/>
    </source>
</evidence>